<evidence type="ECO:0000256" key="6">
    <source>
        <dbReference type="RuleBase" id="RU361228"/>
    </source>
</evidence>
<keyword evidence="6" id="KW-0521">NADP</keyword>
<proteinExistence type="inferred from homology"/>
<sequence length="309" mass="35527">MAENTNTNSPQKNLRFLDVDEEPRKALLPIEGYQDMPLMSLEEAIKPLEILIPKLSAKVWVAKENCQNPTDGLNCEESSAIQLYTFEWYPMTRSFYYILNRTLRSEDRQQLIPWFAYLKLFLSALFKLPSVRGTIWRGVKTDLSTKYPKGIRCTWWGVSSCTDSIEILQSEQYLGKTGARTLFSIECTQGKVIKDHSYFKTENEIILLPGTYLEVISQLELADDLHIIQLKQIEPPFELLQPPSLMANVQITTEIPHDLINEIYPDNTIEENISQNVQTPLPQLQLVQEQLSGKDKNSLILGAFYNYKS</sequence>
<dbReference type="EC" id="2.4.2.31" evidence="6"/>
<evidence type="ECO:0000313" key="9">
    <source>
        <dbReference type="EMBL" id="CAF3863236.1"/>
    </source>
</evidence>
<dbReference type="OrthoDB" id="423533at2759"/>
<comment type="caution">
    <text evidence="8">The sequence shown here is derived from an EMBL/GenBank/DDBJ whole genome shotgun (WGS) entry which is preliminary data.</text>
</comment>
<evidence type="ECO:0000256" key="1">
    <source>
        <dbReference type="ARBA" id="ARBA00009558"/>
    </source>
</evidence>
<evidence type="ECO:0000256" key="3">
    <source>
        <dbReference type="ARBA" id="ARBA00022679"/>
    </source>
</evidence>
<keyword evidence="2 6" id="KW-0328">Glycosyltransferase</keyword>
<evidence type="ECO:0000256" key="2">
    <source>
        <dbReference type="ARBA" id="ARBA00022676"/>
    </source>
</evidence>
<organism evidence="8 11">
    <name type="scientific">Didymodactylos carnosus</name>
    <dbReference type="NCBI Taxonomy" id="1234261"/>
    <lineage>
        <taxon>Eukaryota</taxon>
        <taxon>Metazoa</taxon>
        <taxon>Spiralia</taxon>
        <taxon>Gnathifera</taxon>
        <taxon>Rotifera</taxon>
        <taxon>Eurotatoria</taxon>
        <taxon>Bdelloidea</taxon>
        <taxon>Philodinida</taxon>
        <taxon>Philodinidae</taxon>
        <taxon>Didymodactylos</taxon>
    </lineage>
</organism>
<evidence type="ECO:0000313" key="7">
    <source>
        <dbReference type="EMBL" id="CAF1101953.1"/>
    </source>
</evidence>
<dbReference type="AlphaFoldDB" id="A0A815IHY1"/>
<dbReference type="SUPFAM" id="SSF56399">
    <property type="entry name" value="ADP-ribosylation"/>
    <property type="match status" value="1"/>
</dbReference>
<dbReference type="EMBL" id="CAJNOK010009930">
    <property type="protein sequence ID" value="CAF1101953.1"/>
    <property type="molecule type" value="Genomic_DNA"/>
</dbReference>
<reference evidence="8" key="1">
    <citation type="submission" date="2021-02" db="EMBL/GenBank/DDBJ databases">
        <authorList>
            <person name="Nowell W R."/>
        </authorList>
    </citation>
    <scope>NUCLEOTIDE SEQUENCE</scope>
</reference>
<accession>A0A815IHY1</accession>
<comment type="catalytic activity">
    <reaction evidence="5 6">
        <text>L-arginyl-[protein] + NAD(+) = N(omega)-(ADP-D-ribosyl)-L-arginyl-[protein] + nicotinamide + H(+)</text>
        <dbReference type="Rhea" id="RHEA:19149"/>
        <dbReference type="Rhea" id="RHEA-COMP:10532"/>
        <dbReference type="Rhea" id="RHEA-COMP:15087"/>
        <dbReference type="ChEBI" id="CHEBI:15378"/>
        <dbReference type="ChEBI" id="CHEBI:17154"/>
        <dbReference type="ChEBI" id="CHEBI:29965"/>
        <dbReference type="ChEBI" id="CHEBI:57540"/>
        <dbReference type="ChEBI" id="CHEBI:142554"/>
        <dbReference type="EC" id="2.4.2.31"/>
    </reaction>
</comment>
<protein>
    <recommendedName>
        <fullName evidence="6">NAD(P)(+)--arginine ADP-ribosyltransferase</fullName>
        <ecNumber evidence="6">2.4.2.31</ecNumber>
    </recommendedName>
    <alternativeName>
        <fullName evidence="6">Mono(ADP-ribosyl)transferase</fullName>
    </alternativeName>
</protein>
<dbReference type="EMBL" id="CAJOBC010074218">
    <property type="protein sequence ID" value="CAF4253015.1"/>
    <property type="molecule type" value="Genomic_DNA"/>
</dbReference>
<evidence type="ECO:0000313" key="8">
    <source>
        <dbReference type="EMBL" id="CAF1368574.1"/>
    </source>
</evidence>
<dbReference type="EMBL" id="CAJNOQ010015792">
    <property type="protein sequence ID" value="CAF1368574.1"/>
    <property type="molecule type" value="Genomic_DNA"/>
</dbReference>
<keyword evidence="11" id="KW-1185">Reference proteome</keyword>
<keyword evidence="4" id="KW-0548">Nucleotidyltransferase</keyword>
<evidence type="ECO:0000256" key="4">
    <source>
        <dbReference type="ARBA" id="ARBA00022695"/>
    </source>
</evidence>
<comment type="similarity">
    <text evidence="1 6">Belongs to the Arg-specific ADP-ribosyltransferase family.</text>
</comment>
<evidence type="ECO:0000313" key="11">
    <source>
        <dbReference type="Proteomes" id="UP000663829"/>
    </source>
</evidence>
<dbReference type="InterPro" id="IPR000768">
    <property type="entry name" value="ART"/>
</dbReference>
<dbReference type="Proteomes" id="UP000663829">
    <property type="component" value="Unassembled WGS sequence"/>
</dbReference>
<evidence type="ECO:0000313" key="10">
    <source>
        <dbReference type="EMBL" id="CAF4253015.1"/>
    </source>
</evidence>
<dbReference type="PROSITE" id="PS51996">
    <property type="entry name" value="TR_MART"/>
    <property type="match status" value="1"/>
</dbReference>
<evidence type="ECO:0000256" key="5">
    <source>
        <dbReference type="ARBA" id="ARBA00047597"/>
    </source>
</evidence>
<dbReference type="GO" id="GO:0106274">
    <property type="term" value="F:NAD+-protein-arginine ADP-ribosyltransferase activity"/>
    <property type="evidence" value="ECO:0007669"/>
    <property type="project" value="UniProtKB-EC"/>
</dbReference>
<dbReference type="Gene3D" id="3.90.176.10">
    <property type="entry name" value="Toxin ADP-ribosyltransferase, Chain A, domain 1"/>
    <property type="match status" value="1"/>
</dbReference>
<dbReference type="Proteomes" id="UP000681722">
    <property type="component" value="Unassembled WGS sequence"/>
</dbReference>
<keyword evidence="6" id="KW-0520">NAD</keyword>
<name>A0A815IHY1_9BILA</name>
<gene>
    <name evidence="8" type="ORF">GPM918_LOCUS31740</name>
    <name evidence="7" type="ORF">OVA965_LOCUS19337</name>
    <name evidence="10" type="ORF">SRO942_LOCUS32391</name>
    <name evidence="9" type="ORF">TMI583_LOCUS19348</name>
</gene>
<keyword evidence="3 6" id="KW-0808">Transferase</keyword>
<dbReference type="EMBL" id="CAJOBA010009949">
    <property type="protein sequence ID" value="CAF3863236.1"/>
    <property type="molecule type" value="Genomic_DNA"/>
</dbReference>
<dbReference type="Proteomes" id="UP000677228">
    <property type="component" value="Unassembled WGS sequence"/>
</dbReference>
<dbReference type="Proteomes" id="UP000682733">
    <property type="component" value="Unassembled WGS sequence"/>
</dbReference>
<dbReference type="GO" id="GO:0016779">
    <property type="term" value="F:nucleotidyltransferase activity"/>
    <property type="evidence" value="ECO:0007669"/>
    <property type="project" value="UniProtKB-KW"/>
</dbReference>
<dbReference type="Pfam" id="PF01129">
    <property type="entry name" value="ART"/>
    <property type="match status" value="1"/>
</dbReference>